<gene>
    <name evidence="2" type="ORF">DJ66_0366</name>
</gene>
<dbReference type="Proteomes" id="UP000033731">
    <property type="component" value="Unassembled WGS sequence"/>
</dbReference>
<dbReference type="PATRIC" id="fig|556287.8.peg.315"/>
<feature type="compositionally biased region" description="Basic residues" evidence="1">
    <location>
        <begin position="9"/>
        <end position="22"/>
    </location>
</feature>
<dbReference type="RefSeq" id="WP_045960620.1">
    <property type="nucleotide sequence ID" value="NZ_JMTK01000002.1"/>
</dbReference>
<feature type="region of interest" description="Disordered" evidence="1">
    <location>
        <begin position="1"/>
        <end position="23"/>
    </location>
</feature>
<accession>A0A0F4VI80</accession>
<keyword evidence="3" id="KW-1185">Reference proteome</keyword>
<organism evidence="2 3">
    <name type="scientific">Candidatus Liberibacter solanacearum</name>
    <dbReference type="NCBI Taxonomy" id="556287"/>
    <lineage>
        <taxon>Bacteria</taxon>
        <taxon>Pseudomonadati</taxon>
        <taxon>Pseudomonadota</taxon>
        <taxon>Alphaproteobacteria</taxon>
        <taxon>Hyphomicrobiales</taxon>
        <taxon>Rhizobiaceae</taxon>
        <taxon>Liberibacter</taxon>
    </lineage>
</organism>
<comment type="caution">
    <text evidence="2">The sequence shown here is derived from an EMBL/GenBank/DDBJ whole genome shotgun (WGS) entry which is preliminary data.</text>
</comment>
<dbReference type="AlphaFoldDB" id="A0A0F4VI80"/>
<evidence type="ECO:0000256" key="1">
    <source>
        <dbReference type="SAM" id="MobiDB-lite"/>
    </source>
</evidence>
<sequence length="197" mass="22852">MVSKDEKRYKNKSTGRPCKKGVARTDSGRIYRSKKVKLSTEKIVQEARMRLFGLSAFQAAQAEGGSRVGRLRLTGKISSTQYQSFICFSHQYHQYINMIQSPNSLQRRGEYFRKYPYSEERDTQRCLAIKKNWLSLKKAIDEAQNNSSHNLWKALEYFLARDSHTTYSTPLSLELALYYATDILIDHYGIVSSKQKK</sequence>
<protein>
    <submittedName>
        <fullName evidence="2">Uncharacterized protein</fullName>
    </submittedName>
</protein>
<evidence type="ECO:0000313" key="3">
    <source>
        <dbReference type="Proteomes" id="UP000033731"/>
    </source>
</evidence>
<name>A0A0F4VI80_9HYPH</name>
<reference evidence="2 3" key="1">
    <citation type="journal article" date="2015" name="Phytopathology">
        <title>Genomes of Candidatus Liberibacter solanacearum haplotype A from New Zealand and the USA suggest significant genome plasticity in the species.</title>
        <authorList>
            <person name="Thompson S.M."/>
            <person name="Johnson C.P."/>
            <person name="Lu A.Y."/>
            <person name="Frampton R.A."/>
            <person name="Sullivan K.L."/>
            <person name="Fiers M.W."/>
            <person name="Crowhurst R.N."/>
            <person name="Pitman A.R."/>
            <person name="Scott I."/>
            <person name="Gudmestad N.C."/>
            <person name="Smith G.R."/>
        </authorList>
    </citation>
    <scope>NUCLEOTIDE SEQUENCE [LARGE SCALE GENOMIC DNA]</scope>
    <source>
        <strain evidence="2 3">LsoNZ1</strain>
    </source>
</reference>
<dbReference type="EMBL" id="JMTK01000002">
    <property type="protein sequence ID" value="KJZ81644.1"/>
    <property type="molecule type" value="Genomic_DNA"/>
</dbReference>
<evidence type="ECO:0000313" key="2">
    <source>
        <dbReference type="EMBL" id="KJZ81644.1"/>
    </source>
</evidence>
<proteinExistence type="predicted"/>